<dbReference type="KEGG" id="brz:CFK38_15895"/>
<name>A0A291GSB8_9MICO</name>
<dbReference type="AlphaFoldDB" id="A0A291GSB8"/>
<reference evidence="3" key="1">
    <citation type="submission" date="2017-09" db="EMBL/GenBank/DDBJ databases">
        <title>Brachybacterium sp. VM2412.</title>
        <authorList>
            <person name="Tak E.J."/>
            <person name="Bae J.-W."/>
        </authorList>
    </citation>
    <scope>NUCLEOTIDE SEQUENCE [LARGE SCALE GENOMIC DNA]</scope>
    <source>
        <strain evidence="3">VM2412</strain>
    </source>
</reference>
<evidence type="ECO:0000313" key="2">
    <source>
        <dbReference type="EMBL" id="ATG52844.1"/>
    </source>
</evidence>
<accession>A0A291GSB8</accession>
<sequence>MRPIWGPQAVGDPPASAATDASAAARSREGEERSAVAASGVSYVGSAEEVMNSQFLRSAARPSSVAPEGGILRRAWQDYAMAQGAPAAM</sequence>
<protein>
    <submittedName>
        <fullName evidence="2">Uncharacterized protein</fullName>
    </submittedName>
</protein>
<feature type="compositionally biased region" description="Low complexity" evidence="1">
    <location>
        <begin position="12"/>
        <end position="25"/>
    </location>
</feature>
<dbReference type="Proteomes" id="UP000218165">
    <property type="component" value="Chromosome"/>
</dbReference>
<evidence type="ECO:0000313" key="3">
    <source>
        <dbReference type="Proteomes" id="UP000218165"/>
    </source>
</evidence>
<dbReference type="EMBL" id="CP023563">
    <property type="protein sequence ID" value="ATG52844.1"/>
    <property type="molecule type" value="Genomic_DNA"/>
</dbReference>
<feature type="region of interest" description="Disordered" evidence="1">
    <location>
        <begin position="1"/>
        <end position="32"/>
    </location>
</feature>
<proteinExistence type="predicted"/>
<keyword evidence="3" id="KW-1185">Reference proteome</keyword>
<gene>
    <name evidence="2" type="ORF">CFK38_15895</name>
</gene>
<organism evidence="2 3">
    <name type="scientific">Brachybacterium vulturis</name>
    <dbReference type="NCBI Taxonomy" id="2017484"/>
    <lineage>
        <taxon>Bacteria</taxon>
        <taxon>Bacillati</taxon>
        <taxon>Actinomycetota</taxon>
        <taxon>Actinomycetes</taxon>
        <taxon>Micrococcales</taxon>
        <taxon>Dermabacteraceae</taxon>
        <taxon>Brachybacterium</taxon>
    </lineage>
</organism>
<evidence type="ECO:0000256" key="1">
    <source>
        <dbReference type="SAM" id="MobiDB-lite"/>
    </source>
</evidence>